<dbReference type="RefSeq" id="WP_109743276.1">
    <property type="nucleotide sequence ID" value="NZ_QGGO01000012.1"/>
</dbReference>
<comment type="caution">
    <text evidence="1">The sequence shown here is derived from an EMBL/GenBank/DDBJ whole genome shotgun (WGS) entry which is preliminary data.</text>
</comment>
<name>A0A316E7P2_9BACT</name>
<dbReference type="AlphaFoldDB" id="A0A316E7P2"/>
<keyword evidence="2" id="KW-1185">Reference proteome</keyword>
<reference evidence="1 2" key="1">
    <citation type="submission" date="2018-05" db="EMBL/GenBank/DDBJ databases">
        <title>Genomic Encyclopedia of Archaeal and Bacterial Type Strains, Phase II (KMG-II): from individual species to whole genera.</title>
        <authorList>
            <person name="Goeker M."/>
        </authorList>
    </citation>
    <scope>NUCLEOTIDE SEQUENCE [LARGE SCALE GENOMIC DNA]</scope>
    <source>
        <strain evidence="1 2">DSM 22214</strain>
    </source>
</reference>
<evidence type="ECO:0000313" key="2">
    <source>
        <dbReference type="Proteomes" id="UP000245489"/>
    </source>
</evidence>
<protein>
    <submittedName>
        <fullName evidence="1">Uncharacterized protein</fullName>
    </submittedName>
</protein>
<proteinExistence type="predicted"/>
<gene>
    <name evidence="1" type="ORF">LV89_02552</name>
</gene>
<accession>A0A316E7P2</accession>
<sequence>MVETISLEDLKLKLKGIFCAENKTDKKYSDIWLSDVDFGGLYQSDKFVLNVKAEHQIMSCNEEIKYIITNLFKQLTKEERTFIWRVDVYNSHEQVHCQSDDIVIYTNANPC</sequence>
<organism evidence="1 2">
    <name type="scientific">Arcicella aurantiaca</name>
    <dbReference type="NCBI Taxonomy" id="591202"/>
    <lineage>
        <taxon>Bacteria</taxon>
        <taxon>Pseudomonadati</taxon>
        <taxon>Bacteroidota</taxon>
        <taxon>Cytophagia</taxon>
        <taxon>Cytophagales</taxon>
        <taxon>Flectobacillaceae</taxon>
        <taxon>Arcicella</taxon>
    </lineage>
</organism>
<dbReference type="Proteomes" id="UP000245489">
    <property type="component" value="Unassembled WGS sequence"/>
</dbReference>
<dbReference type="EMBL" id="QGGO01000012">
    <property type="protein sequence ID" value="PWK26381.1"/>
    <property type="molecule type" value="Genomic_DNA"/>
</dbReference>
<evidence type="ECO:0000313" key="1">
    <source>
        <dbReference type="EMBL" id="PWK26381.1"/>
    </source>
</evidence>